<organism evidence="2 3">
    <name type="scientific">Morchella conica CCBAS932</name>
    <dbReference type="NCBI Taxonomy" id="1392247"/>
    <lineage>
        <taxon>Eukaryota</taxon>
        <taxon>Fungi</taxon>
        <taxon>Dikarya</taxon>
        <taxon>Ascomycota</taxon>
        <taxon>Pezizomycotina</taxon>
        <taxon>Pezizomycetes</taxon>
        <taxon>Pezizales</taxon>
        <taxon>Morchellaceae</taxon>
        <taxon>Morchella</taxon>
    </lineage>
</organism>
<dbReference type="EMBL" id="ML119143">
    <property type="protein sequence ID" value="RPB10348.1"/>
    <property type="molecule type" value="Genomic_DNA"/>
</dbReference>
<dbReference type="OrthoDB" id="5377142at2759"/>
<feature type="region of interest" description="Disordered" evidence="1">
    <location>
        <begin position="311"/>
        <end position="345"/>
    </location>
</feature>
<evidence type="ECO:0000313" key="2">
    <source>
        <dbReference type="EMBL" id="RPB10348.1"/>
    </source>
</evidence>
<sequence>MTASDDNANGAASLSAFRTFELMQMDGGNLVSDRSGAVSEDIDGSKGFLACCNRAGSPRTSPTGRKGYDELGSNIQHRLAIGHPSVTSHALVYRQARRENLHRRMLSYPPATLPTPPTAHQLRGFMRQKGSHHSVEYEHGGSYRYEDPILDNAPRMPRSDRLRQEALAKQYSTVNVSQTESPAPKSQLFLTGKAASTRSPYPANKTYTMLGWPSDPNIIKQANAERLRFWLEEPRNARSAYGKLLDPSIINSVAPHSRNIDPHPTYADNTRTTITARQGGVRPITATTNANHLQTDSVIVRTRNYFEEYVNGQRSSRSSGQCHNSDTNLHNKGNMEATDREYRRQTTKDTKIDRFYIKRAECDFTLQATIKNVFKNGTPTAADIKSMMDAIDSLQISLKENLASDVDDPWYERITWIKKSVVGPHGRQVRTLKNIFRLLNGEGIMFRQDENSEVYKEAQSNSVSIFREKGSPI</sequence>
<name>A0A3N4KLR0_9PEZI</name>
<dbReference type="Proteomes" id="UP000277580">
    <property type="component" value="Unassembled WGS sequence"/>
</dbReference>
<reference evidence="2 3" key="1">
    <citation type="journal article" date="2018" name="Nat. Ecol. Evol.">
        <title>Pezizomycetes genomes reveal the molecular basis of ectomycorrhizal truffle lifestyle.</title>
        <authorList>
            <person name="Murat C."/>
            <person name="Payen T."/>
            <person name="Noel B."/>
            <person name="Kuo A."/>
            <person name="Morin E."/>
            <person name="Chen J."/>
            <person name="Kohler A."/>
            <person name="Krizsan K."/>
            <person name="Balestrini R."/>
            <person name="Da Silva C."/>
            <person name="Montanini B."/>
            <person name="Hainaut M."/>
            <person name="Levati E."/>
            <person name="Barry K.W."/>
            <person name="Belfiori B."/>
            <person name="Cichocki N."/>
            <person name="Clum A."/>
            <person name="Dockter R.B."/>
            <person name="Fauchery L."/>
            <person name="Guy J."/>
            <person name="Iotti M."/>
            <person name="Le Tacon F."/>
            <person name="Lindquist E.A."/>
            <person name="Lipzen A."/>
            <person name="Malagnac F."/>
            <person name="Mello A."/>
            <person name="Molinier V."/>
            <person name="Miyauchi S."/>
            <person name="Poulain J."/>
            <person name="Riccioni C."/>
            <person name="Rubini A."/>
            <person name="Sitrit Y."/>
            <person name="Splivallo R."/>
            <person name="Traeger S."/>
            <person name="Wang M."/>
            <person name="Zifcakova L."/>
            <person name="Wipf D."/>
            <person name="Zambonelli A."/>
            <person name="Paolocci F."/>
            <person name="Nowrousian M."/>
            <person name="Ottonello S."/>
            <person name="Baldrian P."/>
            <person name="Spatafora J.W."/>
            <person name="Henrissat B."/>
            <person name="Nagy L.G."/>
            <person name="Aury J.M."/>
            <person name="Wincker P."/>
            <person name="Grigoriev I.V."/>
            <person name="Bonfante P."/>
            <person name="Martin F.M."/>
        </authorList>
    </citation>
    <scope>NUCLEOTIDE SEQUENCE [LARGE SCALE GENOMIC DNA]</scope>
    <source>
        <strain evidence="2 3">CCBAS932</strain>
    </source>
</reference>
<feature type="compositionally biased region" description="Polar residues" evidence="1">
    <location>
        <begin position="312"/>
        <end position="331"/>
    </location>
</feature>
<gene>
    <name evidence="2" type="ORF">P167DRAFT_566539</name>
</gene>
<keyword evidence="3" id="KW-1185">Reference proteome</keyword>
<accession>A0A3N4KLR0</accession>
<protein>
    <submittedName>
        <fullName evidence="2">Uncharacterized protein</fullName>
    </submittedName>
</protein>
<dbReference type="InParanoid" id="A0A3N4KLR0"/>
<dbReference type="AlphaFoldDB" id="A0A3N4KLR0"/>
<evidence type="ECO:0000256" key="1">
    <source>
        <dbReference type="SAM" id="MobiDB-lite"/>
    </source>
</evidence>
<proteinExistence type="predicted"/>
<evidence type="ECO:0000313" key="3">
    <source>
        <dbReference type="Proteomes" id="UP000277580"/>
    </source>
</evidence>